<dbReference type="Pfam" id="PF13561">
    <property type="entry name" value="adh_short_C2"/>
    <property type="match status" value="1"/>
</dbReference>
<accession>A0A356LDH9</accession>
<comment type="caution">
    <text evidence="2">The sequence shown here is derived from an EMBL/GenBank/DDBJ whole genome shotgun (WGS) entry which is preliminary data.</text>
</comment>
<evidence type="ECO:0000313" key="3">
    <source>
        <dbReference type="Proteomes" id="UP000264036"/>
    </source>
</evidence>
<evidence type="ECO:0000313" key="2">
    <source>
        <dbReference type="EMBL" id="HBP28974.1"/>
    </source>
</evidence>
<name>A0A356LDH9_9BURK</name>
<dbReference type="InterPro" id="IPR036291">
    <property type="entry name" value="NAD(P)-bd_dom_sf"/>
</dbReference>
<dbReference type="PANTHER" id="PTHR42760">
    <property type="entry name" value="SHORT-CHAIN DEHYDROGENASES/REDUCTASES FAMILY MEMBER"/>
    <property type="match status" value="1"/>
</dbReference>
<dbReference type="GO" id="GO:0048038">
    <property type="term" value="F:quinone binding"/>
    <property type="evidence" value="ECO:0007669"/>
    <property type="project" value="TreeGrafter"/>
</dbReference>
<protein>
    <submittedName>
        <fullName evidence="2">3-oxoacyl-ACP reductase</fullName>
    </submittedName>
</protein>
<comment type="similarity">
    <text evidence="1">Belongs to the short-chain dehydrogenases/reductases (SDR) family.</text>
</comment>
<dbReference type="AlphaFoldDB" id="A0A356LDH9"/>
<reference evidence="2 3" key="1">
    <citation type="journal article" date="2018" name="Nat. Biotechnol.">
        <title>A standardized bacterial taxonomy based on genome phylogeny substantially revises the tree of life.</title>
        <authorList>
            <person name="Parks D.H."/>
            <person name="Chuvochina M."/>
            <person name="Waite D.W."/>
            <person name="Rinke C."/>
            <person name="Skarshewski A."/>
            <person name="Chaumeil P.A."/>
            <person name="Hugenholtz P."/>
        </authorList>
    </citation>
    <scope>NUCLEOTIDE SEQUENCE [LARGE SCALE GENOMIC DNA]</scope>
    <source>
        <strain evidence="2">UBA10707</strain>
    </source>
</reference>
<dbReference type="EMBL" id="DOEK01000010">
    <property type="protein sequence ID" value="HBP28974.1"/>
    <property type="molecule type" value="Genomic_DNA"/>
</dbReference>
<evidence type="ECO:0000256" key="1">
    <source>
        <dbReference type="ARBA" id="ARBA00006484"/>
    </source>
</evidence>
<organism evidence="2 3">
    <name type="scientific">Advenella kashmirensis</name>
    <dbReference type="NCBI Taxonomy" id="310575"/>
    <lineage>
        <taxon>Bacteria</taxon>
        <taxon>Pseudomonadati</taxon>
        <taxon>Pseudomonadota</taxon>
        <taxon>Betaproteobacteria</taxon>
        <taxon>Burkholderiales</taxon>
        <taxon>Alcaligenaceae</taxon>
    </lineage>
</organism>
<dbReference type="GO" id="GO:0006633">
    <property type="term" value="P:fatty acid biosynthetic process"/>
    <property type="evidence" value="ECO:0007669"/>
    <property type="project" value="TreeGrafter"/>
</dbReference>
<dbReference type="FunFam" id="3.40.50.720:FF:000084">
    <property type="entry name" value="Short-chain dehydrogenase reductase"/>
    <property type="match status" value="1"/>
</dbReference>
<dbReference type="SUPFAM" id="SSF51735">
    <property type="entry name" value="NAD(P)-binding Rossmann-fold domains"/>
    <property type="match status" value="1"/>
</dbReference>
<dbReference type="Gene3D" id="3.40.50.720">
    <property type="entry name" value="NAD(P)-binding Rossmann-like Domain"/>
    <property type="match status" value="1"/>
</dbReference>
<dbReference type="GO" id="GO:0016616">
    <property type="term" value="F:oxidoreductase activity, acting on the CH-OH group of donors, NAD or NADP as acceptor"/>
    <property type="evidence" value="ECO:0007669"/>
    <property type="project" value="TreeGrafter"/>
</dbReference>
<proteinExistence type="inferred from homology"/>
<dbReference type="InterPro" id="IPR002347">
    <property type="entry name" value="SDR_fam"/>
</dbReference>
<dbReference type="PANTHER" id="PTHR42760:SF122">
    <property type="entry name" value="NAD(P)-BINDING PROTEIN"/>
    <property type="match status" value="1"/>
</dbReference>
<sequence length="270" mass="29199">MNRLENKVAVIIGAGQSPGVGLGNGRATVLRFAQEGARILAVDRSLDAAEQTCNIAREKYNALEIDPFCADVRKESDLMDAIAAAERKWGRIDILHYNVGVSVAGKDADATEITEDAFDFITQVNLRGCVMACKHVLPVMRKQQSGVILTVSSASAWQRYPWVTYKATKAAMIAYTKQLAIENAQYGIRANTILPGLIDTPMAVDTRAVSFGKSREEVVSERNARVPLRSRMGTAWDVANAAVFLASDEAGFITGVELPVDGGALVNIVR</sequence>
<dbReference type="PRINTS" id="PR00080">
    <property type="entry name" value="SDRFAMILY"/>
</dbReference>
<dbReference type="Proteomes" id="UP000264036">
    <property type="component" value="Unassembled WGS sequence"/>
</dbReference>
<gene>
    <name evidence="2" type="ORF">DD666_06105</name>
</gene>
<dbReference type="CDD" id="cd05233">
    <property type="entry name" value="SDR_c"/>
    <property type="match status" value="1"/>
</dbReference>
<dbReference type="PRINTS" id="PR00081">
    <property type="entry name" value="GDHRDH"/>
</dbReference>